<dbReference type="EMBL" id="JAVRET010000113">
    <property type="protein sequence ID" value="MDT0413135.1"/>
    <property type="molecule type" value="Genomic_DNA"/>
</dbReference>
<name>A0ABU2RBK1_9ACTN</name>
<accession>A0ABU2RBK1</accession>
<gene>
    <name evidence="1" type="ORF">RM698_29335</name>
</gene>
<sequence>MPDYGDDRAMAALVAYVRDLLGPERQPTRATPAWERFAHIRLLAAGLRRLAERCEERAAGRHP</sequence>
<reference evidence="2" key="1">
    <citation type="submission" date="2023-07" db="EMBL/GenBank/DDBJ databases">
        <title>30 novel species of actinomycetes from the DSMZ collection.</title>
        <authorList>
            <person name="Nouioui I."/>
        </authorList>
    </citation>
    <scope>NUCLEOTIDE SEQUENCE [LARGE SCALE GENOMIC DNA]</scope>
    <source>
        <strain evidence="2">DSM 41979</strain>
    </source>
</reference>
<evidence type="ECO:0000313" key="2">
    <source>
        <dbReference type="Proteomes" id="UP001183610"/>
    </source>
</evidence>
<proteinExistence type="predicted"/>
<evidence type="ECO:0000313" key="1">
    <source>
        <dbReference type="EMBL" id="MDT0413135.1"/>
    </source>
</evidence>
<keyword evidence="2" id="KW-1185">Reference proteome</keyword>
<protein>
    <submittedName>
        <fullName evidence="1">Uncharacterized protein</fullName>
    </submittedName>
</protein>
<organism evidence="1 2">
    <name type="scientific">Streptomyces evansiae</name>
    <dbReference type="NCBI Taxonomy" id="3075535"/>
    <lineage>
        <taxon>Bacteria</taxon>
        <taxon>Bacillati</taxon>
        <taxon>Actinomycetota</taxon>
        <taxon>Actinomycetes</taxon>
        <taxon>Kitasatosporales</taxon>
        <taxon>Streptomycetaceae</taxon>
        <taxon>Streptomyces</taxon>
    </lineage>
</organism>
<dbReference type="Proteomes" id="UP001183610">
    <property type="component" value="Unassembled WGS sequence"/>
</dbReference>
<comment type="caution">
    <text evidence="1">The sequence shown here is derived from an EMBL/GenBank/DDBJ whole genome shotgun (WGS) entry which is preliminary data.</text>
</comment>
<dbReference type="RefSeq" id="WP_037897709.1">
    <property type="nucleotide sequence ID" value="NZ_JAVRET010000113.1"/>
</dbReference>